<accession>A0A1C6YAE9</accession>
<gene>
    <name evidence="1" type="ORF">PCHDS_000168600</name>
</gene>
<dbReference type="Proteomes" id="UP000507536">
    <property type="component" value="Chromosome 8"/>
</dbReference>
<name>A0A1C6YAE9_PLACE</name>
<sequence length="433" mass="52546">MTKFYKEYLGGDYYFSKIFSYIISYVYNKESFFKKRALKYDLFSNCKNSLLLKRKRNINVTKRKNIVVHFPTSEICYFYYHYFLYILIPQFTFLNNYEKKKIINNIYLISNQINDSATTHIYNKIKAEEFNIIFCSSILPREKYDYINNLTLFLENKYFLDLYNKETHLNNGQRKESKQQCSYNIRHNKGRKEYGHKNSRKNNITFFNPNEINRFCNNFLYVSYISNNNFKQNKIAIVRRKNIFNSFIKYNTIVENINSKIHWINHYSFYEFYSKAYVSFVNYRMTILQNIVDTHFEKLRKSENKKVCLKKNKHTNILRLFLKYKDALLNSNIFFNFAKQIIYLDFKDAASLYIKYLEALEKTSVLVNKQNSISLSLPINNDDKNCIDNICRYNKKMLIKEIQKCINIHIWNNNQKTLFYSGLKNIKFRKFYN</sequence>
<evidence type="ECO:0000313" key="2">
    <source>
        <dbReference type="Proteomes" id="UP000507536"/>
    </source>
</evidence>
<evidence type="ECO:0000313" key="1">
    <source>
        <dbReference type="EMBL" id="SCM20304.1"/>
    </source>
</evidence>
<protein>
    <submittedName>
        <fullName evidence="1">Uncharacterized protein</fullName>
    </submittedName>
</protein>
<proteinExistence type="predicted"/>
<organism evidence="1 2">
    <name type="scientific">Plasmodium chabaudi adami</name>
    <dbReference type="NCBI Taxonomy" id="5826"/>
    <lineage>
        <taxon>Eukaryota</taxon>
        <taxon>Sar</taxon>
        <taxon>Alveolata</taxon>
        <taxon>Apicomplexa</taxon>
        <taxon>Aconoidasida</taxon>
        <taxon>Haemosporida</taxon>
        <taxon>Plasmodiidae</taxon>
        <taxon>Plasmodium</taxon>
        <taxon>Plasmodium (Vinckeia)</taxon>
    </lineage>
</organism>
<dbReference type="AlphaFoldDB" id="A0A1C6YAE9"/>
<dbReference type="EMBL" id="LT608188">
    <property type="protein sequence ID" value="SCM20304.1"/>
    <property type="molecule type" value="Genomic_DNA"/>
</dbReference>
<reference evidence="1 2" key="1">
    <citation type="submission" date="2016-08" db="EMBL/GenBank/DDBJ databases">
        <authorList>
            <consortium name="Pathogen Informatics"/>
        </authorList>
    </citation>
    <scope>NUCLEOTIDE SEQUENCE [LARGE SCALE GENOMIC DNA]</scope>
    <source>
        <strain evidence="1 2">DS</strain>
    </source>
</reference>